<dbReference type="SUPFAM" id="SSF50978">
    <property type="entry name" value="WD40 repeat-like"/>
    <property type="match status" value="1"/>
</dbReference>
<dbReference type="InterPro" id="IPR036322">
    <property type="entry name" value="WD40_repeat_dom_sf"/>
</dbReference>
<sequence>MCTSQAKERQWWNIITCHEKSNKAITWSFENKAMNKKKLSLKEKTIITTVSLSVCGNFCVVGTQSGNIYKFNMESSHFREKFIDENIGKSAHAGAIFGLCFESFNKTLISGATDSIIKVWNFEEARILRFLELRSPITKMKLHLETNLLGVTTNDFEITLIDISNMKMVREFETHFSRISDFTFHPNGRWLITTTTNGIVRVFDILSNILIDWFEFEDPPTSINFSPDERFLMTTHANSLAVHLWINKSHFMHLPTNSVNKNVPPKRFFLKAGNFSHFEEVDGKLTELDRNLLWNKNESNKDGDKNQNSNKENNQNKYDKNENKVLKKEKNSEIENLVVFSNSAKIDKWANLAFYDLIKERNRPIEPVKKMENAPFFLASLEDYNKNDEIEENDDLNKNISKFSDNKLIKILRRCEKITNYKEALEYLKKTNISKIDLDFQFIEEEEEIELFLKFFISLTNKFAHFEVVQSCLNLFFKTHSKEISRADSKLLAELSKNMNLISERLEDDVDETLCLLADVINSKN</sequence>
<evidence type="ECO:0000313" key="6">
    <source>
        <dbReference type="EMBL" id="MES1918579.1"/>
    </source>
</evidence>
<feature type="repeat" description="WD" evidence="3">
    <location>
        <begin position="172"/>
        <end position="205"/>
    </location>
</feature>
<gene>
    <name evidence="6" type="primary">UTP21</name>
    <name evidence="6" type="ORF">MHBO_000530</name>
</gene>
<dbReference type="InterPro" id="IPR001680">
    <property type="entry name" value="WD40_rpt"/>
</dbReference>
<evidence type="ECO:0000256" key="2">
    <source>
        <dbReference type="ARBA" id="ARBA00022737"/>
    </source>
</evidence>
<feature type="domain" description="WDR36/Utp21 C-terminal" evidence="5">
    <location>
        <begin position="335"/>
        <end position="517"/>
    </location>
</feature>
<evidence type="ECO:0000256" key="3">
    <source>
        <dbReference type="PROSITE-ProRule" id="PRU00221"/>
    </source>
</evidence>
<protein>
    <submittedName>
        <fullName evidence="6">rRNA-processing protein utp21</fullName>
    </submittedName>
</protein>
<proteinExistence type="predicted"/>
<dbReference type="Gene3D" id="2.130.10.10">
    <property type="entry name" value="YVTN repeat-like/Quinoprotein amine dehydrogenase"/>
    <property type="match status" value="1"/>
</dbReference>
<dbReference type="Pfam" id="PF04192">
    <property type="entry name" value="Utp21"/>
    <property type="match status" value="1"/>
</dbReference>
<evidence type="ECO:0000259" key="5">
    <source>
        <dbReference type="Pfam" id="PF04192"/>
    </source>
</evidence>
<organism evidence="6 7">
    <name type="scientific">Bonamia ostreae</name>
    <dbReference type="NCBI Taxonomy" id="126728"/>
    <lineage>
        <taxon>Eukaryota</taxon>
        <taxon>Sar</taxon>
        <taxon>Rhizaria</taxon>
        <taxon>Endomyxa</taxon>
        <taxon>Ascetosporea</taxon>
        <taxon>Haplosporida</taxon>
        <taxon>Bonamia</taxon>
    </lineage>
</organism>
<dbReference type="PANTHER" id="PTHR22840:SF12">
    <property type="entry name" value="WD REPEAT-CONTAINING PROTEIN 36"/>
    <property type="match status" value="1"/>
</dbReference>
<dbReference type="InterPro" id="IPR019775">
    <property type="entry name" value="WD40_repeat_CS"/>
</dbReference>
<keyword evidence="1 3" id="KW-0853">WD repeat</keyword>
<feature type="region of interest" description="Disordered" evidence="4">
    <location>
        <begin position="296"/>
        <end position="326"/>
    </location>
</feature>
<dbReference type="PROSITE" id="PS00678">
    <property type="entry name" value="WD_REPEATS_1"/>
    <property type="match status" value="1"/>
</dbReference>
<feature type="compositionally biased region" description="Basic and acidic residues" evidence="4">
    <location>
        <begin position="317"/>
        <end position="326"/>
    </location>
</feature>
<name>A0ABV2AGI2_9EUKA</name>
<dbReference type="InterPro" id="IPR007319">
    <property type="entry name" value="WDR36/Utp21_C"/>
</dbReference>
<reference evidence="6 7" key="1">
    <citation type="journal article" date="2024" name="BMC Biol.">
        <title>Comparative genomics of Ascetosporea gives new insight into the evolutionary basis for animal parasitism in Rhizaria.</title>
        <authorList>
            <person name="Hiltunen Thoren M."/>
            <person name="Onut-Brannstrom I."/>
            <person name="Alfjorden A."/>
            <person name="Peckova H."/>
            <person name="Swords F."/>
            <person name="Hooper C."/>
            <person name="Holzer A.S."/>
            <person name="Bass D."/>
            <person name="Burki F."/>
        </authorList>
    </citation>
    <scope>NUCLEOTIDE SEQUENCE [LARGE SCALE GENOMIC DNA]</scope>
    <source>
        <strain evidence="6">20-A016</strain>
    </source>
</reference>
<keyword evidence="7" id="KW-1185">Reference proteome</keyword>
<dbReference type="Proteomes" id="UP001439008">
    <property type="component" value="Unassembled WGS sequence"/>
</dbReference>
<feature type="repeat" description="WD" evidence="3">
    <location>
        <begin position="89"/>
        <end position="130"/>
    </location>
</feature>
<dbReference type="PROSITE" id="PS50082">
    <property type="entry name" value="WD_REPEATS_2"/>
    <property type="match status" value="2"/>
</dbReference>
<dbReference type="SMART" id="SM00320">
    <property type="entry name" value="WD40"/>
    <property type="match status" value="5"/>
</dbReference>
<feature type="compositionally biased region" description="Low complexity" evidence="4">
    <location>
        <begin position="306"/>
        <end position="316"/>
    </location>
</feature>
<evidence type="ECO:0000256" key="4">
    <source>
        <dbReference type="SAM" id="MobiDB-lite"/>
    </source>
</evidence>
<dbReference type="InterPro" id="IPR015943">
    <property type="entry name" value="WD40/YVTN_repeat-like_dom_sf"/>
</dbReference>
<dbReference type="Pfam" id="PF25168">
    <property type="entry name" value="Beta-prop_WDR36-Utp21_2nd"/>
    <property type="match status" value="1"/>
</dbReference>
<dbReference type="PROSITE" id="PS50294">
    <property type="entry name" value="WD_REPEATS_REGION"/>
    <property type="match status" value="1"/>
</dbReference>
<evidence type="ECO:0000256" key="1">
    <source>
        <dbReference type="ARBA" id="ARBA00022574"/>
    </source>
</evidence>
<accession>A0ABV2AGI2</accession>
<keyword evidence="2" id="KW-0677">Repeat</keyword>
<dbReference type="PANTHER" id="PTHR22840">
    <property type="entry name" value="WD REPEAT-CONTAINING PROTEIN 36"/>
    <property type="match status" value="1"/>
</dbReference>
<comment type="caution">
    <text evidence="6">The sequence shown here is derived from an EMBL/GenBank/DDBJ whole genome shotgun (WGS) entry which is preliminary data.</text>
</comment>
<evidence type="ECO:0000313" key="7">
    <source>
        <dbReference type="Proteomes" id="UP001439008"/>
    </source>
</evidence>
<dbReference type="EMBL" id="JBDODL010000088">
    <property type="protein sequence ID" value="MES1918579.1"/>
    <property type="molecule type" value="Genomic_DNA"/>
</dbReference>